<reference evidence="3" key="2">
    <citation type="submission" date="2015-01" db="EMBL/GenBank/DDBJ databases">
        <title>Evolutionary Origins and Diversification of the Mycorrhizal Mutualists.</title>
        <authorList>
            <consortium name="DOE Joint Genome Institute"/>
            <consortium name="Mycorrhizal Genomics Consortium"/>
            <person name="Kohler A."/>
            <person name="Kuo A."/>
            <person name="Nagy L.G."/>
            <person name="Floudas D."/>
            <person name="Copeland A."/>
            <person name="Barry K.W."/>
            <person name="Cichocki N."/>
            <person name="Veneault-Fourrey C."/>
            <person name="LaButti K."/>
            <person name="Lindquist E.A."/>
            <person name="Lipzen A."/>
            <person name="Lundell T."/>
            <person name="Morin E."/>
            <person name="Murat C."/>
            <person name="Riley R."/>
            <person name="Ohm R."/>
            <person name="Sun H."/>
            <person name="Tunlid A."/>
            <person name="Henrissat B."/>
            <person name="Grigoriev I.V."/>
            <person name="Hibbett D.S."/>
            <person name="Martin F."/>
        </authorList>
    </citation>
    <scope>NUCLEOTIDE SEQUENCE [LARGE SCALE GENOMIC DNA]</scope>
    <source>
        <strain evidence="3">441</strain>
    </source>
</reference>
<keyword evidence="3" id="KW-1185">Reference proteome</keyword>
<evidence type="ECO:0000313" key="2">
    <source>
        <dbReference type="EMBL" id="KIK13901.1"/>
    </source>
</evidence>
<proteinExistence type="predicted"/>
<sequence length="76" mass="8234">MSLLMMDTLASDEELDSDSSDDVIGDSGLPFWDELGDGFEWDLAAIRMDLDAGDLAILWAFALKLACALGRKLSHG</sequence>
<evidence type="ECO:0000313" key="3">
    <source>
        <dbReference type="Proteomes" id="UP000054018"/>
    </source>
</evidence>
<evidence type="ECO:0000256" key="1">
    <source>
        <dbReference type="SAM" id="MobiDB-lite"/>
    </source>
</evidence>
<feature type="compositionally biased region" description="Acidic residues" evidence="1">
    <location>
        <begin position="10"/>
        <end position="22"/>
    </location>
</feature>
<dbReference type="Proteomes" id="UP000054018">
    <property type="component" value="Unassembled WGS sequence"/>
</dbReference>
<gene>
    <name evidence="2" type="ORF">PISMIDRAFT_17665</name>
</gene>
<reference evidence="2 3" key="1">
    <citation type="submission" date="2014-04" db="EMBL/GenBank/DDBJ databases">
        <authorList>
            <consortium name="DOE Joint Genome Institute"/>
            <person name="Kuo A."/>
            <person name="Kohler A."/>
            <person name="Costa M.D."/>
            <person name="Nagy L.G."/>
            <person name="Floudas D."/>
            <person name="Copeland A."/>
            <person name="Barry K.W."/>
            <person name="Cichocki N."/>
            <person name="Veneault-Fourrey C."/>
            <person name="LaButti K."/>
            <person name="Lindquist E.A."/>
            <person name="Lipzen A."/>
            <person name="Lundell T."/>
            <person name="Morin E."/>
            <person name="Murat C."/>
            <person name="Sun H."/>
            <person name="Tunlid A."/>
            <person name="Henrissat B."/>
            <person name="Grigoriev I.V."/>
            <person name="Hibbett D.S."/>
            <person name="Martin F."/>
            <person name="Nordberg H.P."/>
            <person name="Cantor M.N."/>
            <person name="Hua S.X."/>
        </authorList>
    </citation>
    <scope>NUCLEOTIDE SEQUENCE [LARGE SCALE GENOMIC DNA]</scope>
    <source>
        <strain evidence="2 3">441</strain>
    </source>
</reference>
<dbReference type="AlphaFoldDB" id="A0A0C9YAN1"/>
<protein>
    <submittedName>
        <fullName evidence="2">Uncharacterized protein</fullName>
    </submittedName>
</protein>
<dbReference type="HOGENOM" id="CLU_2655430_0_0_1"/>
<organism evidence="2 3">
    <name type="scientific">Pisolithus microcarpus 441</name>
    <dbReference type="NCBI Taxonomy" id="765257"/>
    <lineage>
        <taxon>Eukaryota</taxon>
        <taxon>Fungi</taxon>
        <taxon>Dikarya</taxon>
        <taxon>Basidiomycota</taxon>
        <taxon>Agaricomycotina</taxon>
        <taxon>Agaricomycetes</taxon>
        <taxon>Agaricomycetidae</taxon>
        <taxon>Boletales</taxon>
        <taxon>Sclerodermatineae</taxon>
        <taxon>Pisolithaceae</taxon>
        <taxon>Pisolithus</taxon>
    </lineage>
</organism>
<accession>A0A0C9YAN1</accession>
<dbReference type="EMBL" id="KN833967">
    <property type="protein sequence ID" value="KIK13901.1"/>
    <property type="molecule type" value="Genomic_DNA"/>
</dbReference>
<feature type="region of interest" description="Disordered" evidence="1">
    <location>
        <begin position="1"/>
        <end position="22"/>
    </location>
</feature>
<name>A0A0C9YAN1_9AGAM</name>